<dbReference type="CDD" id="cd16897">
    <property type="entry name" value="LYZ_C"/>
    <property type="match status" value="1"/>
</dbReference>
<dbReference type="GO" id="GO:0050829">
    <property type="term" value="P:defense response to Gram-negative bacterium"/>
    <property type="evidence" value="ECO:0007669"/>
    <property type="project" value="TreeGrafter"/>
</dbReference>
<protein>
    <submittedName>
        <fullName evidence="7">Lysozyme C-like</fullName>
    </submittedName>
</protein>
<dbReference type="InterPro" id="IPR019799">
    <property type="entry name" value="Glyco_hydro_22_CS"/>
</dbReference>
<feature type="domain" description="Glycosyl hydrolases family 22 (GH22)" evidence="5">
    <location>
        <begin position="98"/>
        <end position="116"/>
    </location>
</feature>
<comment type="similarity">
    <text evidence="1 3">Belongs to the glycosyl hydrolase 22 family.</text>
</comment>
<sequence>MKAPLTLVTLGLLLLSITIQGKVYNQCSLARTLQRLGLAGFQGITLANWVCLAKWESHFNTNTTRFNPEDYSTSYGIFQINSRFWCNDGKTPGSKNLCRISCKALLKNNIRPAVLCAKRIMKDPQGIYSWARWIKHCENKNLKEYIQGCDL</sequence>
<accession>A0A6P5QKY0</accession>
<gene>
    <name evidence="7" type="primary">LOC110303760</name>
</gene>
<dbReference type="AlphaFoldDB" id="A0A6P5QKY0"/>
<dbReference type="Pfam" id="PF00062">
    <property type="entry name" value="Lys"/>
    <property type="match status" value="1"/>
</dbReference>
<keyword evidence="4" id="KW-0732">Signal</keyword>
<dbReference type="PRINTS" id="PR00135">
    <property type="entry name" value="LYZLACT"/>
</dbReference>
<evidence type="ECO:0000256" key="1">
    <source>
        <dbReference type="ARBA" id="ARBA00010859"/>
    </source>
</evidence>
<dbReference type="PROSITE" id="PS51348">
    <property type="entry name" value="GLYCOSYL_HYDROL_F22_2"/>
    <property type="match status" value="1"/>
</dbReference>
<dbReference type="GO" id="GO:0003796">
    <property type="term" value="F:lysozyme activity"/>
    <property type="evidence" value="ECO:0007669"/>
    <property type="project" value="InterPro"/>
</dbReference>
<dbReference type="Gene3D" id="1.10.530.10">
    <property type="match status" value="1"/>
</dbReference>
<dbReference type="GeneID" id="110303760"/>
<dbReference type="PROSITE" id="PS00128">
    <property type="entry name" value="GLYCOSYL_HYDROL_F22_1"/>
    <property type="match status" value="1"/>
</dbReference>
<evidence type="ECO:0000313" key="7">
    <source>
        <dbReference type="RefSeq" id="XP_021030624.1"/>
    </source>
</evidence>
<dbReference type="InterPro" id="IPR001916">
    <property type="entry name" value="Glyco_hydro_22"/>
</dbReference>
<feature type="chain" id="PRO_5027732257" evidence="4">
    <location>
        <begin position="22"/>
        <end position="151"/>
    </location>
</feature>
<dbReference type="RefSeq" id="XP_021030624.1">
    <property type="nucleotide sequence ID" value="XM_021174965.1"/>
</dbReference>
<dbReference type="SUPFAM" id="SSF53955">
    <property type="entry name" value="Lysozyme-like"/>
    <property type="match status" value="1"/>
</dbReference>
<dbReference type="InterPro" id="IPR000974">
    <property type="entry name" value="Glyco_hydro_22_lys"/>
</dbReference>
<dbReference type="Proteomes" id="UP000515126">
    <property type="component" value="Chromosome 10"/>
</dbReference>
<evidence type="ECO:0000256" key="3">
    <source>
        <dbReference type="RuleBase" id="RU004440"/>
    </source>
</evidence>
<proteinExistence type="inferred from homology"/>
<dbReference type="InterPro" id="IPR023346">
    <property type="entry name" value="Lysozyme-like_dom_sf"/>
</dbReference>
<evidence type="ECO:0000259" key="5">
    <source>
        <dbReference type="PROSITE" id="PS00128"/>
    </source>
</evidence>
<dbReference type="SMART" id="SM00263">
    <property type="entry name" value="LYZ1"/>
    <property type="match status" value="1"/>
</dbReference>
<organism evidence="6 7">
    <name type="scientific">Mus caroli</name>
    <name type="common">Ryukyu mouse</name>
    <name type="synonym">Ricefield mouse</name>
    <dbReference type="NCBI Taxonomy" id="10089"/>
    <lineage>
        <taxon>Eukaryota</taxon>
        <taxon>Metazoa</taxon>
        <taxon>Chordata</taxon>
        <taxon>Craniata</taxon>
        <taxon>Vertebrata</taxon>
        <taxon>Euteleostomi</taxon>
        <taxon>Mammalia</taxon>
        <taxon>Eutheria</taxon>
        <taxon>Euarchontoglires</taxon>
        <taxon>Glires</taxon>
        <taxon>Rodentia</taxon>
        <taxon>Myomorpha</taxon>
        <taxon>Muroidea</taxon>
        <taxon>Muridae</taxon>
        <taxon>Murinae</taxon>
        <taxon>Mus</taxon>
        <taxon>Mus</taxon>
    </lineage>
</organism>
<keyword evidence="2" id="KW-1015">Disulfide bond</keyword>
<reference evidence="7" key="1">
    <citation type="submission" date="2025-08" db="UniProtKB">
        <authorList>
            <consortium name="RefSeq"/>
        </authorList>
    </citation>
    <scope>IDENTIFICATION</scope>
</reference>
<dbReference type="PANTHER" id="PTHR11407">
    <property type="entry name" value="LYSOZYME C"/>
    <property type="match status" value="1"/>
</dbReference>
<evidence type="ECO:0000256" key="2">
    <source>
        <dbReference type="ARBA" id="ARBA00023157"/>
    </source>
</evidence>
<evidence type="ECO:0000313" key="6">
    <source>
        <dbReference type="Proteomes" id="UP000515126"/>
    </source>
</evidence>
<dbReference type="GO" id="GO:0050830">
    <property type="term" value="P:defense response to Gram-positive bacterium"/>
    <property type="evidence" value="ECO:0007669"/>
    <property type="project" value="TreeGrafter"/>
</dbReference>
<dbReference type="KEGG" id="mcal:110303760"/>
<dbReference type="PANTHER" id="PTHR11407:SF27">
    <property type="entry name" value="9530003J23RIK PROTEIN"/>
    <property type="match status" value="1"/>
</dbReference>
<keyword evidence="6" id="KW-1185">Reference proteome</keyword>
<evidence type="ECO:0000256" key="4">
    <source>
        <dbReference type="SAM" id="SignalP"/>
    </source>
</evidence>
<name>A0A6P5QKY0_MUSCR</name>
<dbReference type="FunFam" id="1.10.530.10:FF:000001">
    <property type="entry name" value="Lysozyme C"/>
    <property type="match status" value="1"/>
</dbReference>
<feature type="signal peptide" evidence="4">
    <location>
        <begin position="1"/>
        <end position="21"/>
    </location>
</feature>
<dbReference type="PRINTS" id="PR00137">
    <property type="entry name" value="LYSOZYME"/>
</dbReference>